<dbReference type="Pfam" id="PF02909">
    <property type="entry name" value="TetR_C_1"/>
    <property type="match status" value="1"/>
</dbReference>
<evidence type="ECO:0000313" key="7">
    <source>
        <dbReference type="Proteomes" id="UP000612899"/>
    </source>
</evidence>
<dbReference type="Gene3D" id="1.10.10.60">
    <property type="entry name" value="Homeodomain-like"/>
    <property type="match status" value="1"/>
</dbReference>
<dbReference type="InterPro" id="IPR036271">
    <property type="entry name" value="Tet_transcr_reg_TetR-rel_C_sf"/>
</dbReference>
<dbReference type="GO" id="GO:0003700">
    <property type="term" value="F:DNA-binding transcription factor activity"/>
    <property type="evidence" value="ECO:0007669"/>
    <property type="project" value="TreeGrafter"/>
</dbReference>
<keyword evidence="2 4" id="KW-0238">DNA-binding</keyword>
<reference evidence="6" key="1">
    <citation type="submission" date="2021-01" db="EMBL/GenBank/DDBJ databases">
        <title>Whole genome shotgun sequence of Rhizocola hellebori NBRC 109834.</title>
        <authorList>
            <person name="Komaki H."/>
            <person name="Tamura T."/>
        </authorList>
    </citation>
    <scope>NUCLEOTIDE SEQUENCE</scope>
    <source>
        <strain evidence="6">NBRC 109834</strain>
    </source>
</reference>
<keyword evidence="1" id="KW-0805">Transcription regulation</keyword>
<sequence>MYDVPPRHTRELIAATALAIADAEGIEAVTMRRIATELDAGTMTLYHYVKSKNDLMALMQDAIMAEQLMPAEQLPGDWRAALTAIAYRTRAMFQRHPWAVAGLQAGGGGDAGGPHALRHFEQSLAAVATTGLPAADRLDLIAMIDDYVAGFVLKSEQEPGLESVPPEAAPAVTDYFDRHLATGEYPHIEALLGEGDRWTALKRAFAGYSPDERFARGLQRLLDGVERYIATAAEQPATGGRSRRPPRRPK</sequence>
<evidence type="ECO:0000256" key="4">
    <source>
        <dbReference type="PROSITE-ProRule" id="PRU00335"/>
    </source>
</evidence>
<accession>A0A8J3VM60</accession>
<name>A0A8J3VM60_9ACTN</name>
<dbReference type="PROSITE" id="PS50977">
    <property type="entry name" value="HTH_TETR_2"/>
    <property type="match status" value="1"/>
</dbReference>
<evidence type="ECO:0000256" key="2">
    <source>
        <dbReference type="ARBA" id="ARBA00023125"/>
    </source>
</evidence>
<evidence type="ECO:0000313" key="6">
    <source>
        <dbReference type="EMBL" id="GIH10871.1"/>
    </source>
</evidence>
<evidence type="ECO:0000256" key="1">
    <source>
        <dbReference type="ARBA" id="ARBA00023015"/>
    </source>
</evidence>
<dbReference type="Pfam" id="PF00440">
    <property type="entry name" value="TetR_N"/>
    <property type="match status" value="1"/>
</dbReference>
<dbReference type="PANTHER" id="PTHR30055:SF151">
    <property type="entry name" value="TRANSCRIPTIONAL REGULATORY PROTEIN"/>
    <property type="match status" value="1"/>
</dbReference>
<keyword evidence="7" id="KW-1185">Reference proteome</keyword>
<dbReference type="InterPro" id="IPR009057">
    <property type="entry name" value="Homeodomain-like_sf"/>
</dbReference>
<dbReference type="GO" id="GO:0000976">
    <property type="term" value="F:transcription cis-regulatory region binding"/>
    <property type="evidence" value="ECO:0007669"/>
    <property type="project" value="TreeGrafter"/>
</dbReference>
<dbReference type="Proteomes" id="UP000612899">
    <property type="component" value="Unassembled WGS sequence"/>
</dbReference>
<dbReference type="GO" id="GO:0045892">
    <property type="term" value="P:negative regulation of DNA-templated transcription"/>
    <property type="evidence" value="ECO:0007669"/>
    <property type="project" value="InterPro"/>
</dbReference>
<evidence type="ECO:0000259" key="5">
    <source>
        <dbReference type="PROSITE" id="PS50977"/>
    </source>
</evidence>
<protein>
    <submittedName>
        <fullName evidence="6">TetR family transcriptional regulator</fullName>
    </submittedName>
</protein>
<dbReference type="InterPro" id="IPR004111">
    <property type="entry name" value="Repressor_TetR_C"/>
</dbReference>
<keyword evidence="3" id="KW-0804">Transcription</keyword>
<dbReference type="SUPFAM" id="SSF46689">
    <property type="entry name" value="Homeodomain-like"/>
    <property type="match status" value="1"/>
</dbReference>
<evidence type="ECO:0000256" key="3">
    <source>
        <dbReference type="ARBA" id="ARBA00023163"/>
    </source>
</evidence>
<gene>
    <name evidence="6" type="ORF">Rhe02_89380</name>
</gene>
<dbReference type="Gene3D" id="1.10.357.10">
    <property type="entry name" value="Tetracycline Repressor, domain 2"/>
    <property type="match status" value="1"/>
</dbReference>
<dbReference type="EMBL" id="BONY01000110">
    <property type="protein sequence ID" value="GIH10871.1"/>
    <property type="molecule type" value="Genomic_DNA"/>
</dbReference>
<dbReference type="PANTHER" id="PTHR30055">
    <property type="entry name" value="HTH-TYPE TRANSCRIPTIONAL REGULATOR RUTR"/>
    <property type="match status" value="1"/>
</dbReference>
<organism evidence="6 7">
    <name type="scientific">Rhizocola hellebori</name>
    <dbReference type="NCBI Taxonomy" id="1392758"/>
    <lineage>
        <taxon>Bacteria</taxon>
        <taxon>Bacillati</taxon>
        <taxon>Actinomycetota</taxon>
        <taxon>Actinomycetes</taxon>
        <taxon>Micromonosporales</taxon>
        <taxon>Micromonosporaceae</taxon>
        <taxon>Rhizocola</taxon>
    </lineage>
</organism>
<proteinExistence type="predicted"/>
<feature type="DNA-binding region" description="H-T-H motif" evidence="4">
    <location>
        <begin position="30"/>
        <end position="49"/>
    </location>
</feature>
<dbReference type="SUPFAM" id="SSF48498">
    <property type="entry name" value="Tetracyclin repressor-like, C-terminal domain"/>
    <property type="match status" value="1"/>
</dbReference>
<feature type="domain" description="HTH tetR-type" evidence="5">
    <location>
        <begin position="7"/>
        <end position="67"/>
    </location>
</feature>
<dbReference type="InterPro" id="IPR050109">
    <property type="entry name" value="HTH-type_TetR-like_transc_reg"/>
</dbReference>
<comment type="caution">
    <text evidence="6">The sequence shown here is derived from an EMBL/GenBank/DDBJ whole genome shotgun (WGS) entry which is preliminary data.</text>
</comment>
<dbReference type="InterPro" id="IPR001647">
    <property type="entry name" value="HTH_TetR"/>
</dbReference>
<dbReference type="AlphaFoldDB" id="A0A8J3VM60"/>